<feature type="transmembrane region" description="Helical" evidence="2">
    <location>
        <begin position="111"/>
        <end position="128"/>
    </location>
</feature>
<feature type="transmembrane region" description="Helical" evidence="2">
    <location>
        <begin position="36"/>
        <end position="54"/>
    </location>
</feature>
<feature type="compositionally biased region" description="Low complexity" evidence="1">
    <location>
        <begin position="186"/>
        <end position="196"/>
    </location>
</feature>
<sequence>MSEVTESSKSSSSDNEGFINYILTFKDDQKNEVMNIMQYCVLAIIPVMVILKSVKTIVPADDESKGCLEITIECVLQIVFIMVSIWLTDRIIRYVPTYSKEKYGKFTPENFIIPLLIILATMQSKLGFKLNILMDRCIEMWNGKPDKREESGKGGEQNKGGPNYRLPSKEGYANPNRQAGFGELGASGNANGNANSQAMMNTSLTGSVPAGAMPQIGGGAQSQQNFNDFYAGSQNNMQNQPFPSPTEPSAANEALGGSFGSSW</sequence>
<feature type="compositionally biased region" description="Polar residues" evidence="1">
    <location>
        <begin position="221"/>
        <end position="241"/>
    </location>
</feature>
<reference evidence="3" key="1">
    <citation type="journal article" date="2020" name="Nature">
        <title>Giant virus diversity and host interactions through global metagenomics.</title>
        <authorList>
            <person name="Schulz F."/>
            <person name="Roux S."/>
            <person name="Paez-Espino D."/>
            <person name="Jungbluth S."/>
            <person name="Walsh D.A."/>
            <person name="Denef V.J."/>
            <person name="McMahon K.D."/>
            <person name="Konstantinidis K.T."/>
            <person name="Eloe-Fadrosh E.A."/>
            <person name="Kyrpides N.C."/>
            <person name="Woyke T."/>
        </authorList>
    </citation>
    <scope>NUCLEOTIDE SEQUENCE</scope>
    <source>
        <strain evidence="3">GVMAG-M-3300020166-5</strain>
    </source>
</reference>
<keyword evidence="2" id="KW-0812">Transmembrane</keyword>
<feature type="region of interest" description="Disordered" evidence="1">
    <location>
        <begin position="144"/>
        <end position="263"/>
    </location>
</feature>
<feature type="compositionally biased region" description="Basic and acidic residues" evidence="1">
    <location>
        <begin position="144"/>
        <end position="153"/>
    </location>
</feature>
<dbReference type="AlphaFoldDB" id="A0A6C0BWN2"/>
<feature type="compositionally biased region" description="Polar residues" evidence="1">
    <location>
        <begin position="197"/>
        <end position="206"/>
    </location>
</feature>
<evidence type="ECO:0000256" key="1">
    <source>
        <dbReference type="SAM" id="MobiDB-lite"/>
    </source>
</evidence>
<evidence type="ECO:0000256" key="2">
    <source>
        <dbReference type="SAM" id="Phobius"/>
    </source>
</evidence>
<keyword evidence="2" id="KW-0472">Membrane</keyword>
<keyword evidence="2" id="KW-1133">Transmembrane helix</keyword>
<dbReference type="EMBL" id="MN739280">
    <property type="protein sequence ID" value="QHS96855.1"/>
    <property type="molecule type" value="Genomic_DNA"/>
</dbReference>
<protein>
    <submittedName>
        <fullName evidence="3">Uncharacterized protein</fullName>
    </submittedName>
</protein>
<proteinExistence type="predicted"/>
<name>A0A6C0BWN2_9ZZZZ</name>
<organism evidence="3">
    <name type="scientific">viral metagenome</name>
    <dbReference type="NCBI Taxonomy" id="1070528"/>
    <lineage>
        <taxon>unclassified sequences</taxon>
        <taxon>metagenomes</taxon>
        <taxon>organismal metagenomes</taxon>
    </lineage>
</organism>
<evidence type="ECO:0000313" key="3">
    <source>
        <dbReference type="EMBL" id="QHS96855.1"/>
    </source>
</evidence>
<accession>A0A6C0BWN2</accession>
<feature type="transmembrane region" description="Helical" evidence="2">
    <location>
        <begin position="66"/>
        <end position="87"/>
    </location>
</feature>